<keyword evidence="1" id="KW-0472">Membrane</keyword>
<name>A0A1M5LYE2_9FIRM</name>
<proteinExistence type="predicted"/>
<dbReference type="OrthoDB" id="1493699at2"/>
<reference evidence="3" key="1">
    <citation type="submission" date="2016-11" db="EMBL/GenBank/DDBJ databases">
        <authorList>
            <person name="Varghese N."/>
            <person name="Submissions S."/>
        </authorList>
    </citation>
    <scope>NUCLEOTIDE SEQUENCE [LARGE SCALE GENOMIC DNA]</scope>
    <source>
        <strain evidence="3">DSM 11003</strain>
    </source>
</reference>
<evidence type="ECO:0000313" key="3">
    <source>
        <dbReference type="Proteomes" id="UP000242329"/>
    </source>
</evidence>
<accession>A0A1M5LYE2</accession>
<keyword evidence="1" id="KW-1133">Transmembrane helix</keyword>
<keyword evidence="3" id="KW-1185">Reference proteome</keyword>
<feature type="transmembrane region" description="Helical" evidence="1">
    <location>
        <begin position="29"/>
        <end position="48"/>
    </location>
</feature>
<dbReference type="RefSeq" id="WP_073090346.1">
    <property type="nucleotide sequence ID" value="NZ_FQWY01000009.1"/>
</dbReference>
<dbReference type="EMBL" id="FQWY01000009">
    <property type="protein sequence ID" value="SHG69659.1"/>
    <property type="molecule type" value="Genomic_DNA"/>
</dbReference>
<evidence type="ECO:0000313" key="2">
    <source>
        <dbReference type="EMBL" id="SHG69659.1"/>
    </source>
</evidence>
<dbReference type="Proteomes" id="UP000242329">
    <property type="component" value="Unassembled WGS sequence"/>
</dbReference>
<feature type="transmembrane region" description="Helical" evidence="1">
    <location>
        <begin position="60"/>
        <end position="79"/>
    </location>
</feature>
<gene>
    <name evidence="2" type="ORF">SAMN02745221_00780</name>
</gene>
<protein>
    <submittedName>
        <fullName evidence="2">Uncharacterized protein</fullName>
    </submittedName>
</protein>
<evidence type="ECO:0000256" key="1">
    <source>
        <dbReference type="SAM" id="Phobius"/>
    </source>
</evidence>
<keyword evidence="1" id="KW-0812">Transmembrane</keyword>
<sequence>MSTGLKRIGYSYRINDPAFEEYVRKTNRWSLIFALILAFIAVIGFYIAGETSSEMSNPEALLIGLGIGGMFIAIALIQISWRQKAKTWDGEVIDKKIEHKKRIRDEYDSENNRRTYVEHYTLYTVLIRREDGKIHPISVEDNDTIYNYYQVGDKVRYHGFLNSFEKYDKSKDTIIFCNACGTLCDINEDYCYRCKCPLLK</sequence>
<dbReference type="AlphaFoldDB" id="A0A1M5LYE2"/>
<organism evidence="2 3">
    <name type="scientific">Thermosyntropha lipolytica DSM 11003</name>
    <dbReference type="NCBI Taxonomy" id="1123382"/>
    <lineage>
        <taxon>Bacteria</taxon>
        <taxon>Bacillati</taxon>
        <taxon>Bacillota</taxon>
        <taxon>Clostridia</taxon>
        <taxon>Eubacteriales</taxon>
        <taxon>Syntrophomonadaceae</taxon>
        <taxon>Thermosyntropha</taxon>
    </lineage>
</organism>